<evidence type="ECO:0000313" key="2">
    <source>
        <dbReference type="EMBL" id="EWM24446.1"/>
    </source>
</evidence>
<gene>
    <name evidence="2" type="ORF">Naga_100820g3</name>
</gene>
<organism evidence="2 3">
    <name type="scientific">Nannochloropsis gaditana</name>
    <dbReference type="NCBI Taxonomy" id="72520"/>
    <lineage>
        <taxon>Eukaryota</taxon>
        <taxon>Sar</taxon>
        <taxon>Stramenopiles</taxon>
        <taxon>Ochrophyta</taxon>
        <taxon>Eustigmatophyceae</taxon>
        <taxon>Eustigmatales</taxon>
        <taxon>Monodopsidaceae</taxon>
        <taxon>Nannochloropsis</taxon>
    </lineage>
</organism>
<dbReference type="SUPFAM" id="SSF46565">
    <property type="entry name" value="Chaperone J-domain"/>
    <property type="match status" value="1"/>
</dbReference>
<accession>W7TV28</accession>
<reference evidence="2 3" key="1">
    <citation type="journal article" date="2014" name="Mol. Plant">
        <title>Chromosome Scale Genome Assembly and Transcriptome Profiling of Nannochloropsis gaditana in Nitrogen Depletion.</title>
        <authorList>
            <person name="Corteggiani Carpinelli E."/>
            <person name="Telatin A."/>
            <person name="Vitulo N."/>
            <person name="Forcato C."/>
            <person name="D'Angelo M."/>
            <person name="Schiavon R."/>
            <person name="Vezzi A."/>
            <person name="Giacometti G.M."/>
            <person name="Morosinotto T."/>
            <person name="Valle G."/>
        </authorList>
    </citation>
    <scope>NUCLEOTIDE SEQUENCE [LARGE SCALE GENOMIC DNA]</scope>
    <source>
        <strain evidence="2 3">B-31</strain>
    </source>
</reference>
<dbReference type="Gene3D" id="1.10.287.110">
    <property type="entry name" value="DnaJ domain"/>
    <property type="match status" value="1"/>
</dbReference>
<protein>
    <submittedName>
        <fullName evidence="2">Heat shock protein DnaJ</fullName>
    </submittedName>
</protein>
<comment type="caution">
    <text evidence="2">The sequence shown here is derived from an EMBL/GenBank/DDBJ whole genome shotgun (WGS) entry which is preliminary data.</text>
</comment>
<keyword evidence="2" id="KW-0346">Stress response</keyword>
<dbReference type="Proteomes" id="UP000019335">
    <property type="component" value="Chromosome 14"/>
</dbReference>
<dbReference type="InterPro" id="IPR036869">
    <property type="entry name" value="J_dom_sf"/>
</dbReference>
<dbReference type="Pfam" id="PF00226">
    <property type="entry name" value="DnaJ"/>
    <property type="match status" value="1"/>
</dbReference>
<proteinExistence type="predicted"/>
<keyword evidence="3" id="KW-1185">Reference proteome</keyword>
<dbReference type="SMART" id="SM00271">
    <property type="entry name" value="DnaJ"/>
    <property type="match status" value="1"/>
</dbReference>
<dbReference type="PROSITE" id="PS50076">
    <property type="entry name" value="DNAJ_2"/>
    <property type="match status" value="1"/>
</dbReference>
<evidence type="ECO:0000313" key="3">
    <source>
        <dbReference type="Proteomes" id="UP000019335"/>
    </source>
</evidence>
<dbReference type="EMBL" id="AZIL01001245">
    <property type="protein sequence ID" value="EWM24446.1"/>
    <property type="molecule type" value="Genomic_DNA"/>
</dbReference>
<feature type="domain" description="J" evidence="1">
    <location>
        <begin position="154"/>
        <end position="228"/>
    </location>
</feature>
<evidence type="ECO:0000259" key="1">
    <source>
        <dbReference type="PROSITE" id="PS50076"/>
    </source>
</evidence>
<dbReference type="InterPro" id="IPR001623">
    <property type="entry name" value="DnaJ_domain"/>
</dbReference>
<sequence length="228" mass="26888">MSTRSGMLVFGSVVLAVAGNVLVARRYGRRVMSWAVPTENKHSSFVKREMYKEYWDPAFKRARWESYFSAAAEEERQQAERIYAWMMEEREREALREKLHRFYHEKVDEQTWQGFSAEDFFGAQFGEEGRKGFRRRAGARRPPPPSTFSQQRVEALKTLELSSNPLEELKEETVKEAFRRKALACHPDRVSPEERAKSSQEFKKVNAAFTFLMEEVVEGRKREEEDDW</sequence>
<dbReference type="OrthoDB" id="445556at2759"/>
<dbReference type="AlphaFoldDB" id="W7TV28"/>
<dbReference type="CDD" id="cd06257">
    <property type="entry name" value="DnaJ"/>
    <property type="match status" value="1"/>
</dbReference>
<name>W7TV28_9STRA</name>